<dbReference type="EC" id="2.3.1.202" evidence="2"/>
<dbReference type="PROSITE" id="PS51186">
    <property type="entry name" value="GNAT"/>
    <property type="match status" value="1"/>
</dbReference>
<dbReference type="GO" id="GO:0016746">
    <property type="term" value="F:acyltransferase activity"/>
    <property type="evidence" value="ECO:0007669"/>
    <property type="project" value="UniProtKB-KW"/>
</dbReference>
<dbReference type="PANTHER" id="PTHR43415">
    <property type="entry name" value="SPERMIDINE N(1)-ACETYLTRANSFERASE"/>
    <property type="match status" value="1"/>
</dbReference>
<reference evidence="2 3" key="1">
    <citation type="submission" date="2024-02" db="EMBL/GenBank/DDBJ databases">
        <title>Seven novel Bacillus-like species.</title>
        <authorList>
            <person name="Liu G."/>
        </authorList>
    </citation>
    <scope>NUCLEOTIDE SEQUENCE [LARGE SCALE GENOMIC DNA]</scope>
    <source>
        <strain evidence="2 3">FJAT-52991</strain>
    </source>
</reference>
<dbReference type="InterPro" id="IPR016181">
    <property type="entry name" value="Acyl_CoA_acyltransferase"/>
</dbReference>
<keyword evidence="2" id="KW-0012">Acyltransferase</keyword>
<dbReference type="Proteomes" id="UP001387364">
    <property type="component" value="Chromosome"/>
</dbReference>
<dbReference type="Gene3D" id="3.40.630.30">
    <property type="match status" value="1"/>
</dbReference>
<accession>A0ABZ2N4Y6</accession>
<evidence type="ECO:0000259" key="1">
    <source>
        <dbReference type="PROSITE" id="PS51186"/>
    </source>
</evidence>
<dbReference type="PANTHER" id="PTHR43415:SF3">
    <property type="entry name" value="GNAT-FAMILY ACETYLTRANSFERASE"/>
    <property type="match status" value="1"/>
</dbReference>
<evidence type="ECO:0000313" key="2">
    <source>
        <dbReference type="EMBL" id="WXB92771.1"/>
    </source>
</evidence>
<dbReference type="RefSeq" id="WP_338751609.1">
    <property type="nucleotide sequence ID" value="NZ_CP147404.1"/>
</dbReference>
<dbReference type="EMBL" id="CP147404">
    <property type="protein sequence ID" value="WXB92771.1"/>
    <property type="molecule type" value="Genomic_DNA"/>
</dbReference>
<keyword evidence="3" id="KW-1185">Reference proteome</keyword>
<name>A0ABZ2N4Y6_9BACI</name>
<dbReference type="SUPFAM" id="SSF55729">
    <property type="entry name" value="Acyl-CoA N-acyltransferases (Nat)"/>
    <property type="match status" value="1"/>
</dbReference>
<dbReference type="InterPro" id="IPR020036">
    <property type="entry name" value="PseH"/>
</dbReference>
<feature type="domain" description="N-acetyltransferase" evidence="1">
    <location>
        <begin position="13"/>
        <end position="158"/>
    </location>
</feature>
<organism evidence="2 3">
    <name type="scientific">Bacillus kandeliae</name>
    <dbReference type="NCBI Taxonomy" id="3129297"/>
    <lineage>
        <taxon>Bacteria</taxon>
        <taxon>Bacillati</taxon>
        <taxon>Bacillota</taxon>
        <taxon>Bacilli</taxon>
        <taxon>Bacillales</taxon>
        <taxon>Bacillaceae</taxon>
        <taxon>Bacillus</taxon>
    </lineage>
</organism>
<dbReference type="NCBIfam" id="TIGR03585">
    <property type="entry name" value="PseH"/>
    <property type="match status" value="1"/>
</dbReference>
<keyword evidence="2" id="KW-0808">Transferase</keyword>
<gene>
    <name evidence="2" type="primary">pseH</name>
    <name evidence="2" type="ORF">WDJ61_16330</name>
</gene>
<sequence>MYKLTKLAISQKILIWKWRNKRHIREAMYNSEKIKLQDHNRWFEKIINSDTDIYFVLLFDNKPIGLVYFNNIDDKNNKCHWGFYIGEDSVPKGSGSAMGYLGLEYIFNELKFHKVIGEVLERNTKSINFHEKMGFIKEGNLRKEILKNGDYIDIIRYGILKEEWMNKKEELKKNLTNEGVNLNEYRHSI</sequence>
<dbReference type="Pfam" id="PF13302">
    <property type="entry name" value="Acetyltransf_3"/>
    <property type="match status" value="1"/>
</dbReference>
<protein>
    <submittedName>
        <fullName evidence="2">UDP-4-amino-4, 6-dideoxy-N-acetyl-beta-L-altrosamine N-acetyltransferase</fullName>
        <ecNumber evidence="2">2.3.1.202</ecNumber>
    </submittedName>
</protein>
<dbReference type="InterPro" id="IPR000182">
    <property type="entry name" value="GNAT_dom"/>
</dbReference>
<proteinExistence type="predicted"/>
<evidence type="ECO:0000313" key="3">
    <source>
        <dbReference type="Proteomes" id="UP001387364"/>
    </source>
</evidence>